<dbReference type="NCBIfam" id="NF033587">
    <property type="entry name" value="transpos_IS6"/>
    <property type="match status" value="1"/>
</dbReference>
<dbReference type="GO" id="GO:0006310">
    <property type="term" value="P:DNA recombination"/>
    <property type="evidence" value="ECO:0007669"/>
    <property type="project" value="UniProtKB-KW"/>
</dbReference>
<comment type="caution">
    <text evidence="6">The sequence shown here is derived from an EMBL/GenBank/DDBJ whole genome shotgun (WGS) entry which is preliminary data.</text>
</comment>
<keyword evidence="2" id="KW-0815">Transposition</keyword>
<evidence type="ECO:0000259" key="5">
    <source>
        <dbReference type="Pfam" id="PF13610"/>
    </source>
</evidence>
<dbReference type="EMBL" id="BARS01042408">
    <property type="protein sequence ID" value="GAG41518.1"/>
    <property type="molecule type" value="Genomic_DNA"/>
</dbReference>
<keyword evidence="3" id="KW-0238">DNA-binding</keyword>
<dbReference type="InterPro" id="IPR052183">
    <property type="entry name" value="IS_Transposase"/>
</dbReference>
<sequence>MISFKWRKFSKDIILMSVRWYLAYSLSYRDIEELMAERGVKVDHSTINRWVIQYAPELENEFRQKYKTTVNTSWLMDETYIKVQGEWHYLYRAVDKFGNTIDFKLEKNRDKQAAKCFFAKAIKQHGLPEKVTIDKSGSNISALNAINFHLALLFLLGGIFCQLEIR</sequence>
<gene>
    <name evidence="6" type="ORF">S01H1_64350</name>
</gene>
<name>X0XY88_9ZZZZ</name>
<dbReference type="GO" id="GO:0032196">
    <property type="term" value="P:transposition"/>
    <property type="evidence" value="ECO:0007669"/>
    <property type="project" value="UniProtKB-KW"/>
</dbReference>
<dbReference type="PANTHER" id="PTHR35528">
    <property type="entry name" value="BLL1675 PROTEIN"/>
    <property type="match status" value="1"/>
</dbReference>
<evidence type="ECO:0000313" key="6">
    <source>
        <dbReference type="EMBL" id="GAG41518.1"/>
    </source>
</evidence>
<dbReference type="InterPro" id="IPR047930">
    <property type="entry name" value="Transpos_IS6"/>
</dbReference>
<dbReference type="SUPFAM" id="SSF53098">
    <property type="entry name" value="Ribonuclease H-like"/>
    <property type="match status" value="1"/>
</dbReference>
<dbReference type="InterPro" id="IPR032874">
    <property type="entry name" value="DDE_dom"/>
</dbReference>
<proteinExistence type="predicted"/>
<dbReference type="AlphaFoldDB" id="X0XY88"/>
<feature type="domain" description="DDE" evidence="5">
    <location>
        <begin position="72"/>
        <end position="147"/>
    </location>
</feature>
<dbReference type="GO" id="GO:0003677">
    <property type="term" value="F:DNA binding"/>
    <property type="evidence" value="ECO:0007669"/>
    <property type="project" value="UniProtKB-KW"/>
</dbReference>
<comment type="function">
    <text evidence="1">Involved in the transposition of the insertion sequence.</text>
</comment>
<dbReference type="Pfam" id="PF13610">
    <property type="entry name" value="DDE_Tnp_IS240"/>
    <property type="match status" value="1"/>
</dbReference>
<protein>
    <recommendedName>
        <fullName evidence="5">DDE domain-containing protein</fullName>
    </recommendedName>
</protein>
<organism evidence="6">
    <name type="scientific">marine sediment metagenome</name>
    <dbReference type="NCBI Taxonomy" id="412755"/>
    <lineage>
        <taxon>unclassified sequences</taxon>
        <taxon>metagenomes</taxon>
        <taxon>ecological metagenomes</taxon>
    </lineage>
</organism>
<dbReference type="PANTHER" id="PTHR35528:SF3">
    <property type="entry name" value="BLL1675 PROTEIN"/>
    <property type="match status" value="1"/>
</dbReference>
<evidence type="ECO:0000256" key="4">
    <source>
        <dbReference type="ARBA" id="ARBA00023172"/>
    </source>
</evidence>
<dbReference type="InterPro" id="IPR036397">
    <property type="entry name" value="RNaseH_sf"/>
</dbReference>
<keyword evidence="4" id="KW-0233">DNA recombination</keyword>
<evidence type="ECO:0000256" key="3">
    <source>
        <dbReference type="ARBA" id="ARBA00023125"/>
    </source>
</evidence>
<evidence type="ECO:0000256" key="1">
    <source>
        <dbReference type="ARBA" id="ARBA00002286"/>
    </source>
</evidence>
<reference evidence="6" key="1">
    <citation type="journal article" date="2014" name="Front. Microbiol.">
        <title>High frequency of phylogenetically diverse reductive dehalogenase-homologous genes in deep subseafloor sedimentary metagenomes.</title>
        <authorList>
            <person name="Kawai M."/>
            <person name="Futagami T."/>
            <person name="Toyoda A."/>
            <person name="Takaki Y."/>
            <person name="Nishi S."/>
            <person name="Hori S."/>
            <person name="Arai W."/>
            <person name="Tsubouchi T."/>
            <person name="Morono Y."/>
            <person name="Uchiyama I."/>
            <person name="Ito T."/>
            <person name="Fujiyama A."/>
            <person name="Inagaki F."/>
            <person name="Takami H."/>
        </authorList>
    </citation>
    <scope>NUCLEOTIDE SEQUENCE</scope>
    <source>
        <strain evidence="6">Expedition CK06-06</strain>
    </source>
</reference>
<dbReference type="Gene3D" id="3.30.420.10">
    <property type="entry name" value="Ribonuclease H-like superfamily/Ribonuclease H"/>
    <property type="match status" value="1"/>
</dbReference>
<dbReference type="InterPro" id="IPR012337">
    <property type="entry name" value="RNaseH-like_sf"/>
</dbReference>
<evidence type="ECO:0000256" key="2">
    <source>
        <dbReference type="ARBA" id="ARBA00022578"/>
    </source>
</evidence>
<feature type="non-terminal residue" evidence="6">
    <location>
        <position position="166"/>
    </location>
</feature>
<accession>X0XY88</accession>